<evidence type="ECO:0000313" key="4">
    <source>
        <dbReference type="Proteomes" id="UP000008022"/>
    </source>
</evidence>
<name>A0A0E0PEN2_ORYRU</name>
<keyword evidence="4" id="KW-1185">Reference proteome</keyword>
<keyword evidence="2" id="KW-0012">Acyltransferase</keyword>
<reference evidence="3" key="2">
    <citation type="submission" date="2015-06" db="UniProtKB">
        <authorList>
            <consortium name="EnsemblPlants"/>
        </authorList>
    </citation>
    <scope>IDENTIFICATION</scope>
</reference>
<dbReference type="HOGENOM" id="CLU_1889177_0_0_1"/>
<dbReference type="Proteomes" id="UP000008022">
    <property type="component" value="Unassembled WGS sequence"/>
</dbReference>
<dbReference type="PANTHER" id="PTHR31625">
    <property type="match status" value="1"/>
</dbReference>
<dbReference type="AlphaFoldDB" id="A0A0E0PEN2"/>
<dbReference type="EnsemblPlants" id="ORUFI04G28440.2">
    <property type="protein sequence ID" value="ORUFI04G28440.2"/>
    <property type="gene ID" value="ORUFI04G28440"/>
</dbReference>
<dbReference type="InterPro" id="IPR023213">
    <property type="entry name" value="CAT-like_dom_sf"/>
</dbReference>
<sequence length="135" mass="14707">MFVEAWAASCRGETPAATPCFDRSVIKLPDGEALARSVLRKYTPNLPVSKTSAADDAEAFLFFFADFRERLDPPVDARYFGTCLTGCFVALPARDLLHGDGALAAAASAIQEEIRRMADDPLALWDFFSLNSRAA</sequence>
<dbReference type="Gene3D" id="3.30.559.10">
    <property type="entry name" value="Chloramphenicol acetyltransferase-like domain"/>
    <property type="match status" value="1"/>
</dbReference>
<organism evidence="3 4">
    <name type="scientific">Oryza rufipogon</name>
    <name type="common">Brownbeard rice</name>
    <name type="synonym">Asian wild rice</name>
    <dbReference type="NCBI Taxonomy" id="4529"/>
    <lineage>
        <taxon>Eukaryota</taxon>
        <taxon>Viridiplantae</taxon>
        <taxon>Streptophyta</taxon>
        <taxon>Embryophyta</taxon>
        <taxon>Tracheophyta</taxon>
        <taxon>Spermatophyta</taxon>
        <taxon>Magnoliopsida</taxon>
        <taxon>Liliopsida</taxon>
        <taxon>Poales</taxon>
        <taxon>Poaceae</taxon>
        <taxon>BOP clade</taxon>
        <taxon>Oryzoideae</taxon>
        <taxon>Oryzeae</taxon>
        <taxon>Oryzinae</taxon>
        <taxon>Oryza</taxon>
    </lineage>
</organism>
<evidence type="ECO:0000256" key="2">
    <source>
        <dbReference type="ARBA" id="ARBA00023315"/>
    </source>
</evidence>
<keyword evidence="1" id="KW-0808">Transferase</keyword>
<accession>A0A0E0PEN2</accession>
<evidence type="ECO:0000256" key="1">
    <source>
        <dbReference type="ARBA" id="ARBA00022679"/>
    </source>
</evidence>
<reference evidence="4" key="1">
    <citation type="submission" date="2013-06" db="EMBL/GenBank/DDBJ databases">
        <authorList>
            <person name="Zhao Q."/>
        </authorList>
    </citation>
    <scope>NUCLEOTIDE SEQUENCE</scope>
    <source>
        <strain evidence="4">cv. W1943</strain>
    </source>
</reference>
<dbReference type="InterPro" id="IPR051504">
    <property type="entry name" value="Plant_metabolite_acyltrans"/>
</dbReference>
<evidence type="ECO:0000313" key="3">
    <source>
        <dbReference type="EnsemblPlants" id="ORUFI04G28440.2"/>
    </source>
</evidence>
<protein>
    <submittedName>
        <fullName evidence="3">Uncharacterized protein</fullName>
    </submittedName>
</protein>
<dbReference type="Gramene" id="ORUFI04G28440.2">
    <property type="protein sequence ID" value="ORUFI04G28440.2"/>
    <property type="gene ID" value="ORUFI04G28440"/>
</dbReference>
<dbReference type="GO" id="GO:0050734">
    <property type="term" value="F:hydroxycinnamoyltransferase activity"/>
    <property type="evidence" value="ECO:0007669"/>
    <property type="project" value="UniProtKB-ARBA"/>
</dbReference>
<proteinExistence type="predicted"/>